<accession>A0ABU4MPW4</accession>
<dbReference type="Proteomes" id="UP001282474">
    <property type="component" value="Unassembled WGS sequence"/>
</dbReference>
<evidence type="ECO:0000313" key="1">
    <source>
        <dbReference type="EMBL" id="MDX3039489.1"/>
    </source>
</evidence>
<proteinExistence type="predicted"/>
<gene>
    <name evidence="1" type="ORF">PV383_20225</name>
</gene>
<keyword evidence="2" id="KW-1185">Reference proteome</keyword>
<name>A0ABU4MPW4_9ACTN</name>
<comment type="caution">
    <text evidence="1">The sequence shown here is derived from an EMBL/GenBank/DDBJ whole genome shotgun (WGS) entry which is preliminary data.</text>
</comment>
<organism evidence="1 2">
    <name type="scientific">Streptomyces caniscabiei</name>
    <dbReference type="NCBI Taxonomy" id="2746961"/>
    <lineage>
        <taxon>Bacteria</taxon>
        <taxon>Bacillati</taxon>
        <taxon>Actinomycetota</taxon>
        <taxon>Actinomycetes</taxon>
        <taxon>Kitasatosporales</taxon>
        <taxon>Streptomycetaceae</taxon>
        <taxon>Streptomyces</taxon>
    </lineage>
</organism>
<evidence type="ECO:0000313" key="2">
    <source>
        <dbReference type="Proteomes" id="UP001282474"/>
    </source>
</evidence>
<dbReference type="EMBL" id="JARAWJ010000014">
    <property type="protein sequence ID" value="MDX3039489.1"/>
    <property type="molecule type" value="Genomic_DNA"/>
</dbReference>
<sequence length="59" mass="6554">MSPNPSASGGVRSAAAVNAEIRALWRDPAVRLTDEQRREYERLCVEWADARRAEVVEAA</sequence>
<protein>
    <submittedName>
        <fullName evidence="1">Uncharacterized protein</fullName>
    </submittedName>
</protein>
<reference evidence="1 2" key="1">
    <citation type="journal article" date="2023" name="Microb. Genom.">
        <title>Mesoterricola silvestris gen. nov., sp. nov., Mesoterricola sediminis sp. nov., Geothrix oryzae sp. nov., Geothrix edaphica sp. nov., Geothrix rubra sp. nov., and Geothrix limicola sp. nov., six novel members of Acidobacteriota isolated from soils.</title>
        <authorList>
            <person name="Weisberg A.J."/>
            <person name="Pearce E."/>
            <person name="Kramer C.G."/>
            <person name="Chang J.H."/>
            <person name="Clarke C.R."/>
        </authorList>
    </citation>
    <scope>NUCLEOTIDE SEQUENCE [LARGE SCALE GENOMIC DNA]</scope>
    <source>
        <strain evidence="1 2">NE20-4-1</strain>
    </source>
</reference>